<reference evidence="2" key="1">
    <citation type="journal article" date="2020" name="mSystems">
        <title>Genome- and Community-Level Interaction Insights into Carbon Utilization and Element Cycling Functions of Hydrothermarchaeota in Hydrothermal Sediment.</title>
        <authorList>
            <person name="Zhou Z."/>
            <person name="Liu Y."/>
            <person name="Xu W."/>
            <person name="Pan J."/>
            <person name="Luo Z.H."/>
            <person name="Li M."/>
        </authorList>
    </citation>
    <scope>NUCLEOTIDE SEQUENCE [LARGE SCALE GENOMIC DNA]</scope>
    <source>
        <strain evidence="2">SpSt-81</strain>
    </source>
</reference>
<dbReference type="Gene3D" id="3.40.50.300">
    <property type="entry name" value="P-loop containing nucleotide triphosphate hydrolases"/>
    <property type="match status" value="1"/>
</dbReference>
<dbReference type="PANTHER" id="PTHR42869:SF1">
    <property type="entry name" value="SLL0572 PROTEIN"/>
    <property type="match status" value="1"/>
</dbReference>
<dbReference type="Gene3D" id="3.40.50.720">
    <property type="entry name" value="NAD(P)-binding Rossmann-like Domain"/>
    <property type="match status" value="1"/>
</dbReference>
<accession>A0A7C3RKF4</accession>
<feature type="domain" description="CobW/HypB/UreG nucleotide-binding" evidence="1">
    <location>
        <begin position="232"/>
        <end position="294"/>
    </location>
</feature>
<dbReference type="SUPFAM" id="SSF52540">
    <property type="entry name" value="P-loop containing nucleoside triphosphate hydrolases"/>
    <property type="match status" value="1"/>
</dbReference>
<dbReference type="EMBL" id="DTIN01000020">
    <property type="protein sequence ID" value="HFX13680.1"/>
    <property type="molecule type" value="Genomic_DNA"/>
</dbReference>
<evidence type="ECO:0000259" key="1">
    <source>
        <dbReference type="Pfam" id="PF02492"/>
    </source>
</evidence>
<dbReference type="AlphaFoldDB" id="A0A7C3RKF4"/>
<proteinExistence type="predicted"/>
<protein>
    <submittedName>
        <fullName evidence="2">GTPase</fullName>
    </submittedName>
</protein>
<gene>
    <name evidence="2" type="ORF">ENW00_05935</name>
</gene>
<comment type="caution">
    <text evidence="2">The sequence shown here is derived from an EMBL/GenBank/DDBJ whole genome shotgun (WGS) entry which is preliminary data.</text>
</comment>
<evidence type="ECO:0000313" key="2">
    <source>
        <dbReference type="EMBL" id="HFX13680.1"/>
    </source>
</evidence>
<name>A0A7C3RKF4_DICTH</name>
<dbReference type="Pfam" id="PF02492">
    <property type="entry name" value="cobW"/>
    <property type="match status" value="1"/>
</dbReference>
<dbReference type="InterPro" id="IPR053199">
    <property type="entry name" value="cDPG_synthetase-like"/>
</dbReference>
<dbReference type="InterPro" id="IPR027417">
    <property type="entry name" value="P-loop_NTPase"/>
</dbReference>
<organism evidence="2">
    <name type="scientific">Dictyoglomus thermophilum</name>
    <dbReference type="NCBI Taxonomy" id="14"/>
    <lineage>
        <taxon>Bacteria</taxon>
        <taxon>Pseudomonadati</taxon>
        <taxon>Dictyoglomota</taxon>
        <taxon>Dictyoglomia</taxon>
        <taxon>Dictyoglomales</taxon>
        <taxon>Dictyoglomaceae</taxon>
        <taxon>Dictyoglomus</taxon>
    </lineage>
</organism>
<sequence>MRRKVIIMGAGGRDFHNFNVYFKDNSDYEVVAFTATQIPGIEGRIYPPELAGELYPNGIPIISEDRLEETIKEYNVDEVIFSYSDVSHEYVMQRASLVLSLSADFKILGTETMLKSEKPVIAICAVRTGSGKSQTSRYVVKTLRERGFKVVVVRHPMPYGDLLKQRIQRFEKLEDLDKYECTIEEREEYEPHLKEGAILYAGVDYKEILKEIEKEADIIVWDGGNNDFPFYKPDLFITVVDPYRVGHELSYFPGEINVYLADIIVINKVDTAPSENINRVMENVRKRNKKAKIVLAKSPIISEKEEDIKGKRVLVIEDGPTVTHGEMPFGAGYLFAKERGAILVDPRPYAVGSIKEAYEKYKHIDKVLPALGYSKEQLKELEETINNVDCDYVIIGTPVDLRSVINIRHKTIRIYYHYEDAGIPTLKELIMDFVSKF</sequence>
<dbReference type="PANTHER" id="PTHR42869">
    <property type="entry name" value="SLL0572 PROTEIN"/>
    <property type="match status" value="1"/>
</dbReference>
<dbReference type="InterPro" id="IPR003495">
    <property type="entry name" value="CobW/HypB/UreG_nucleotide-bd"/>
</dbReference>